<evidence type="ECO:0000313" key="9">
    <source>
        <dbReference type="EMBL" id="CAG5085611.1"/>
    </source>
</evidence>
<proteinExistence type="inferred from homology"/>
<keyword evidence="4 9" id="KW-0378">Hydrolase</keyword>
<evidence type="ECO:0000259" key="6">
    <source>
        <dbReference type="Pfam" id="PF01368"/>
    </source>
</evidence>
<reference evidence="9" key="1">
    <citation type="submission" date="2021-04" db="EMBL/GenBank/DDBJ databases">
        <authorList>
            <person name="Rodrigo-Torres L."/>
            <person name="Arahal R. D."/>
            <person name="Lucena T."/>
        </authorList>
    </citation>
    <scope>NUCLEOTIDE SEQUENCE</scope>
    <source>
        <strain evidence="9">AS29M-1</strain>
    </source>
</reference>
<dbReference type="InterPro" id="IPR038763">
    <property type="entry name" value="DHH_sf"/>
</dbReference>
<dbReference type="GO" id="GO:0003676">
    <property type="term" value="F:nucleic acid binding"/>
    <property type="evidence" value="ECO:0007669"/>
    <property type="project" value="InterPro"/>
</dbReference>
<dbReference type="EMBL" id="OU015584">
    <property type="protein sequence ID" value="CAG5085611.1"/>
    <property type="molecule type" value="Genomic_DNA"/>
</dbReference>
<keyword evidence="3" id="KW-0540">Nuclease</keyword>
<dbReference type="InterPro" id="IPR051673">
    <property type="entry name" value="SSDNA_exonuclease_RecJ"/>
</dbReference>
<evidence type="ECO:0000256" key="2">
    <source>
        <dbReference type="ARBA" id="ARBA00019841"/>
    </source>
</evidence>
<dbReference type="InterPro" id="IPR001667">
    <property type="entry name" value="DDH_dom"/>
</dbReference>
<evidence type="ECO:0000256" key="5">
    <source>
        <dbReference type="ARBA" id="ARBA00022839"/>
    </source>
</evidence>
<feature type="domain" description="DDH" evidence="6">
    <location>
        <begin position="104"/>
        <end position="254"/>
    </location>
</feature>
<dbReference type="NCBIfam" id="TIGR00644">
    <property type="entry name" value="recJ"/>
    <property type="match status" value="1"/>
</dbReference>
<evidence type="ECO:0000256" key="4">
    <source>
        <dbReference type="ARBA" id="ARBA00022801"/>
    </source>
</evidence>
<protein>
    <recommendedName>
        <fullName evidence="2">Single-stranded-DNA-specific exonuclease RecJ</fullName>
    </recommendedName>
</protein>
<evidence type="ECO:0000313" key="10">
    <source>
        <dbReference type="Proteomes" id="UP000683507"/>
    </source>
</evidence>
<feature type="domain" description="DHHA1" evidence="7">
    <location>
        <begin position="377"/>
        <end position="466"/>
    </location>
</feature>
<evidence type="ECO:0000256" key="3">
    <source>
        <dbReference type="ARBA" id="ARBA00022722"/>
    </source>
</evidence>
<evidence type="ECO:0000259" key="8">
    <source>
        <dbReference type="Pfam" id="PF17768"/>
    </source>
</evidence>
<dbReference type="InterPro" id="IPR004610">
    <property type="entry name" value="RecJ"/>
</dbReference>
<organism evidence="9 10">
    <name type="scientific">Parvicella tangerina</name>
    <dbReference type="NCBI Taxonomy" id="2829795"/>
    <lineage>
        <taxon>Bacteria</taxon>
        <taxon>Pseudomonadati</taxon>
        <taxon>Bacteroidota</taxon>
        <taxon>Flavobacteriia</taxon>
        <taxon>Flavobacteriales</taxon>
        <taxon>Parvicellaceae</taxon>
        <taxon>Parvicella</taxon>
    </lineage>
</organism>
<keyword evidence="5 9" id="KW-0269">Exonuclease</keyword>
<name>A0A916JPE4_9FLAO</name>
<dbReference type="Pfam" id="PF17768">
    <property type="entry name" value="RecJ_OB"/>
    <property type="match status" value="1"/>
</dbReference>
<dbReference type="Gene3D" id="3.90.1640.30">
    <property type="match status" value="1"/>
</dbReference>
<dbReference type="AlphaFoldDB" id="A0A916JPE4"/>
<feature type="domain" description="RecJ OB" evidence="8">
    <location>
        <begin position="499"/>
        <end position="594"/>
    </location>
</feature>
<dbReference type="GO" id="GO:0008409">
    <property type="term" value="F:5'-3' exonuclease activity"/>
    <property type="evidence" value="ECO:0007669"/>
    <property type="project" value="InterPro"/>
</dbReference>
<dbReference type="Gene3D" id="3.10.310.30">
    <property type="match status" value="1"/>
</dbReference>
<keyword evidence="10" id="KW-1185">Reference proteome</keyword>
<comment type="similarity">
    <text evidence="1">Belongs to the RecJ family.</text>
</comment>
<dbReference type="InterPro" id="IPR041122">
    <property type="entry name" value="RecJ_OB"/>
</dbReference>
<dbReference type="PANTHER" id="PTHR30255">
    <property type="entry name" value="SINGLE-STRANDED-DNA-SPECIFIC EXONUCLEASE RECJ"/>
    <property type="match status" value="1"/>
</dbReference>
<dbReference type="Proteomes" id="UP000683507">
    <property type="component" value="Chromosome"/>
</dbReference>
<sequence length="603" mass="67915">MFSVINFLRICYPNELITFKIYTMNNYQWCLDHDTDIETTVELSKVLGVPELVAKLLVQRGITHFEDARAFFRPSLDDLHDPFLMEDMQLAVDRLARALSDGEKIMVYGDYDVDGSTSVALMYSFIRDFGHDVIYYQPDRYAEGYGISMQGIETAKEEGVKLLIALDCGTRAIQQVKKAKEYGIDVVICDHHTPGQDLPEAYAILNPKKSTCAYPYKELCGCGIGYKFIQAFSLHQGHGTEYTKDYLDFVTVAIGADIVPITGENRTLAFFGLKLVNENPRLGVKTLLDAGSKLSNISISDLVFTVAPRVNAAGRISHASAAVEMLLVDDEEQANEWGEIINGHNLERKELDQRITHEALQLMENDDFYLKSSSTVVWKEGWHKGVVGIVASRLIEHHYKPTIVLAVKDNEATGSARSVKGYDVLEAIEKCADLLTKYGGHKYAAGLSLPIEHLEQFRERFEEVVANSLPEDLKVPKLQINAEIKSEDLIPETAGNPFPKLFRLIEQFAPFGPRNMRPVFLIRNLKDSGYSRVVGEDHLKVTLKCERTEQIFTGIAFGRADKLEMLQRHNVDVVFSLSLNEYRGSQELQLDIKDLRPSGEFVE</sequence>
<evidence type="ECO:0000259" key="7">
    <source>
        <dbReference type="Pfam" id="PF02272"/>
    </source>
</evidence>
<dbReference type="KEGG" id="ptan:CRYO30217_02813"/>
<dbReference type="Pfam" id="PF02272">
    <property type="entry name" value="DHHA1"/>
    <property type="match status" value="1"/>
</dbReference>
<dbReference type="GO" id="GO:0006281">
    <property type="term" value="P:DNA repair"/>
    <property type="evidence" value="ECO:0007669"/>
    <property type="project" value="InterPro"/>
</dbReference>
<dbReference type="SUPFAM" id="SSF64182">
    <property type="entry name" value="DHH phosphoesterases"/>
    <property type="match status" value="1"/>
</dbReference>
<dbReference type="PANTHER" id="PTHR30255:SF2">
    <property type="entry name" value="SINGLE-STRANDED-DNA-SPECIFIC EXONUCLEASE RECJ"/>
    <property type="match status" value="1"/>
</dbReference>
<evidence type="ECO:0000256" key="1">
    <source>
        <dbReference type="ARBA" id="ARBA00005915"/>
    </source>
</evidence>
<dbReference type="Pfam" id="PF01368">
    <property type="entry name" value="DHH"/>
    <property type="match status" value="1"/>
</dbReference>
<gene>
    <name evidence="9" type="primary">recJ</name>
    <name evidence="9" type="ORF">CRYO30217_02813</name>
</gene>
<accession>A0A916JPE4</accession>
<dbReference type="InterPro" id="IPR003156">
    <property type="entry name" value="DHHA1_dom"/>
</dbReference>
<dbReference type="GO" id="GO:0006310">
    <property type="term" value="P:DNA recombination"/>
    <property type="evidence" value="ECO:0007669"/>
    <property type="project" value="InterPro"/>
</dbReference>